<dbReference type="SUPFAM" id="SSF51182">
    <property type="entry name" value="RmlC-like cupins"/>
    <property type="match status" value="1"/>
</dbReference>
<accession>A0A085US43</accession>
<dbReference type="PROSITE" id="PS51257">
    <property type="entry name" value="PROKAR_LIPOPROTEIN"/>
    <property type="match status" value="1"/>
</dbReference>
<dbReference type="PATRIC" id="fig|317.174.peg.5463"/>
<name>A0A085US43_PSESX</name>
<evidence type="ECO:0000313" key="2">
    <source>
        <dbReference type="EMBL" id="KFE46006.1"/>
    </source>
</evidence>
<reference evidence="2 3" key="1">
    <citation type="submission" date="2014-07" db="EMBL/GenBank/DDBJ databases">
        <title>Draft Genome Sequences of Environmental Pseudomonas syringae strains.</title>
        <authorList>
            <person name="Baltrus D.A."/>
            <person name="Berge O."/>
            <person name="Morris C."/>
        </authorList>
    </citation>
    <scope>NUCLEOTIDE SEQUENCE [LARGE SCALE GENOMIC DNA]</scope>
    <source>
        <strain evidence="2 3">CEB003</strain>
    </source>
</reference>
<feature type="signal peptide" evidence="1">
    <location>
        <begin position="1"/>
        <end position="20"/>
    </location>
</feature>
<dbReference type="AlphaFoldDB" id="A0A085US43"/>
<keyword evidence="1" id="KW-0732">Signal</keyword>
<organism evidence="2 3">
    <name type="scientific">Pseudomonas syringae</name>
    <dbReference type="NCBI Taxonomy" id="317"/>
    <lineage>
        <taxon>Bacteria</taxon>
        <taxon>Pseudomonadati</taxon>
        <taxon>Pseudomonadota</taxon>
        <taxon>Gammaproteobacteria</taxon>
        <taxon>Pseudomonadales</taxon>
        <taxon>Pseudomonadaceae</taxon>
        <taxon>Pseudomonas</taxon>
    </lineage>
</organism>
<dbReference type="RefSeq" id="WP_047578961.1">
    <property type="nucleotide sequence ID" value="NZ_JPQT01000141.1"/>
</dbReference>
<feature type="chain" id="PRO_5001798267" evidence="1">
    <location>
        <begin position="21"/>
        <end position="135"/>
    </location>
</feature>
<comment type="caution">
    <text evidence="2">The sequence shown here is derived from an EMBL/GenBank/DDBJ whole genome shotgun (WGS) entry which is preliminary data.</text>
</comment>
<protein>
    <submittedName>
        <fullName evidence="2">Cupin</fullName>
    </submittedName>
</protein>
<dbReference type="InterPro" id="IPR011051">
    <property type="entry name" value="RmlC_Cupin_sf"/>
</dbReference>
<sequence length="135" mass="14358">MLKKALVVLGVLLTTTACNAQSGKLDSTVLLKSTTSWDGTAYTAYPAGQPELTVLKINIPAKTTLNWHKHPIPNAAYVASGELEVETQDGSHSIRLKQGDTLAELVDIMHRGKTGDSPVELIVFYAGTPGVALSE</sequence>
<dbReference type="Gene3D" id="2.60.120.10">
    <property type="entry name" value="Jelly Rolls"/>
    <property type="match status" value="1"/>
</dbReference>
<evidence type="ECO:0000256" key="1">
    <source>
        <dbReference type="SAM" id="SignalP"/>
    </source>
</evidence>
<dbReference type="InterPro" id="IPR014710">
    <property type="entry name" value="RmlC-like_jellyroll"/>
</dbReference>
<dbReference type="CDD" id="cd02236">
    <property type="entry name" value="cupin_CV2614-like"/>
    <property type="match status" value="1"/>
</dbReference>
<proteinExistence type="predicted"/>
<dbReference type="Proteomes" id="UP000028643">
    <property type="component" value="Unassembled WGS sequence"/>
</dbReference>
<dbReference type="EMBL" id="JPQT01000141">
    <property type="protein sequence ID" value="KFE46006.1"/>
    <property type="molecule type" value="Genomic_DNA"/>
</dbReference>
<evidence type="ECO:0000313" key="3">
    <source>
        <dbReference type="Proteomes" id="UP000028643"/>
    </source>
</evidence>
<gene>
    <name evidence="2" type="ORF">IV02_26735</name>
</gene>